<keyword evidence="3 7" id="KW-0378">Hydrolase</keyword>
<dbReference type="InterPro" id="IPR036397">
    <property type="entry name" value="RNaseH_sf"/>
</dbReference>
<dbReference type="GO" id="GO:0005737">
    <property type="term" value="C:cytoplasm"/>
    <property type="evidence" value="ECO:0007669"/>
    <property type="project" value="UniProtKB-SubCell"/>
</dbReference>
<dbReference type="CDD" id="cd06135">
    <property type="entry name" value="Orn"/>
    <property type="match status" value="1"/>
</dbReference>
<evidence type="ECO:0000256" key="2">
    <source>
        <dbReference type="ARBA" id="ARBA00022722"/>
    </source>
</evidence>
<dbReference type="Pfam" id="PF00929">
    <property type="entry name" value="RNase_T"/>
    <property type="match status" value="1"/>
</dbReference>
<dbReference type="NCBIfam" id="NF003765">
    <property type="entry name" value="PRK05359.1"/>
    <property type="match status" value="1"/>
</dbReference>
<dbReference type="EC" id="3.1.-.-" evidence="7"/>
<comment type="function">
    <text evidence="5 7">3'-to-5' exoribonuclease specific for small oligoribonucleotides.</text>
</comment>
<evidence type="ECO:0000256" key="4">
    <source>
        <dbReference type="ARBA" id="ARBA00022839"/>
    </source>
</evidence>
<proteinExistence type="inferred from homology"/>
<dbReference type="RefSeq" id="WP_171103548.1">
    <property type="nucleotide sequence ID" value="NZ_BMPT01000007.1"/>
</dbReference>
<feature type="active site" evidence="7">
    <location>
        <position position="131"/>
    </location>
</feature>
<dbReference type="InterPro" id="IPR012337">
    <property type="entry name" value="RNaseH-like_sf"/>
</dbReference>
<evidence type="ECO:0000256" key="7">
    <source>
        <dbReference type="HAMAP-Rule" id="MF_00045"/>
    </source>
</evidence>
<dbReference type="PANTHER" id="PTHR11046:SF0">
    <property type="entry name" value="OLIGORIBONUCLEASE, MITOCHONDRIAL"/>
    <property type="match status" value="1"/>
</dbReference>
<keyword evidence="7" id="KW-0963">Cytoplasm</keyword>
<keyword evidence="4 7" id="KW-0269">Exonuclease</keyword>
<dbReference type="Proteomes" id="UP000655589">
    <property type="component" value="Unassembled WGS sequence"/>
</dbReference>
<feature type="domain" description="Exonuclease" evidence="8">
    <location>
        <begin position="9"/>
        <end position="183"/>
    </location>
</feature>
<evidence type="ECO:0000313" key="9">
    <source>
        <dbReference type="EMBL" id="GGM26104.1"/>
    </source>
</evidence>
<sequence>MSLPNPHERIVWIDCEMTGLDLRADALVEVAAIVTDSELNVLGTGVDVLVKPPAEALAQMSDFVRTMHTTSGLLDELDGGLTLQEAQEQILAYVREWVPEPGKAPLAGNSVGTDKSFLDLHMPELVEYLHYRIIDVSSIKELSRRWYPRVYFASPKKEGGHRALADILESIDELRYYREVLFPPQPGPDTATARAAAARVAETSVTNQLAP</sequence>
<evidence type="ECO:0000256" key="6">
    <source>
        <dbReference type="ARBA" id="ARBA00070964"/>
    </source>
</evidence>
<evidence type="ECO:0000256" key="1">
    <source>
        <dbReference type="ARBA" id="ARBA00009921"/>
    </source>
</evidence>
<protein>
    <recommendedName>
        <fullName evidence="6 7">Oligoribonuclease</fullName>
        <ecNumber evidence="7">3.1.-.-</ecNumber>
    </recommendedName>
</protein>
<evidence type="ECO:0000256" key="5">
    <source>
        <dbReference type="ARBA" id="ARBA00057155"/>
    </source>
</evidence>
<keyword evidence="10" id="KW-1185">Reference proteome</keyword>
<gene>
    <name evidence="7 9" type="primary">orn</name>
    <name evidence="9" type="ORF">GCM10010102_22240</name>
</gene>
<dbReference type="InterPro" id="IPR013520">
    <property type="entry name" value="Ribonucl_H"/>
</dbReference>
<dbReference type="EMBL" id="BMPT01000007">
    <property type="protein sequence ID" value="GGM26104.1"/>
    <property type="molecule type" value="Genomic_DNA"/>
</dbReference>
<comment type="similarity">
    <text evidence="1 7">Belongs to the oligoribonuclease family.</text>
</comment>
<evidence type="ECO:0000259" key="8">
    <source>
        <dbReference type="SMART" id="SM00479"/>
    </source>
</evidence>
<dbReference type="InterPro" id="IPR022894">
    <property type="entry name" value="Oligoribonuclease"/>
</dbReference>
<dbReference type="SUPFAM" id="SSF53098">
    <property type="entry name" value="Ribonuclease H-like"/>
    <property type="match status" value="1"/>
</dbReference>
<dbReference type="GO" id="GO:0003676">
    <property type="term" value="F:nucleic acid binding"/>
    <property type="evidence" value="ECO:0007669"/>
    <property type="project" value="InterPro"/>
</dbReference>
<comment type="caution">
    <text evidence="9">The sequence shown here is derived from an EMBL/GenBank/DDBJ whole genome shotgun (WGS) entry which is preliminary data.</text>
</comment>
<evidence type="ECO:0000256" key="3">
    <source>
        <dbReference type="ARBA" id="ARBA00022801"/>
    </source>
</evidence>
<reference evidence="9" key="2">
    <citation type="submission" date="2020-09" db="EMBL/GenBank/DDBJ databases">
        <authorList>
            <person name="Sun Q."/>
            <person name="Ohkuma M."/>
        </authorList>
    </citation>
    <scope>NUCLEOTIDE SEQUENCE</scope>
    <source>
        <strain evidence="9">JCM 3051</strain>
    </source>
</reference>
<dbReference type="PANTHER" id="PTHR11046">
    <property type="entry name" value="OLIGORIBONUCLEASE, MITOCHONDRIAL"/>
    <property type="match status" value="1"/>
</dbReference>
<dbReference type="HAMAP" id="MF_00045">
    <property type="entry name" value="Oligoribonuclease"/>
    <property type="match status" value="1"/>
</dbReference>
<name>A0A8H9GHG3_9MICO</name>
<dbReference type="SMART" id="SM00479">
    <property type="entry name" value="EXOIII"/>
    <property type="match status" value="1"/>
</dbReference>
<dbReference type="Gene3D" id="3.30.420.10">
    <property type="entry name" value="Ribonuclease H-like superfamily/Ribonuclease H"/>
    <property type="match status" value="1"/>
</dbReference>
<dbReference type="GO" id="GO:0000175">
    <property type="term" value="F:3'-5'-RNA exonuclease activity"/>
    <property type="evidence" value="ECO:0007669"/>
    <property type="project" value="InterPro"/>
</dbReference>
<accession>A0A8H9GHG3</accession>
<organism evidence="9 10">
    <name type="scientific">Promicromonospora citrea</name>
    <dbReference type="NCBI Taxonomy" id="43677"/>
    <lineage>
        <taxon>Bacteria</taxon>
        <taxon>Bacillati</taxon>
        <taxon>Actinomycetota</taxon>
        <taxon>Actinomycetes</taxon>
        <taxon>Micrococcales</taxon>
        <taxon>Promicromonosporaceae</taxon>
        <taxon>Promicromonospora</taxon>
    </lineage>
</organism>
<dbReference type="FunFam" id="3.30.420.10:FF:000003">
    <property type="entry name" value="Oligoribonuclease"/>
    <property type="match status" value="1"/>
</dbReference>
<keyword evidence="2 7" id="KW-0540">Nuclease</keyword>
<evidence type="ECO:0000313" key="10">
    <source>
        <dbReference type="Proteomes" id="UP000655589"/>
    </source>
</evidence>
<reference evidence="9" key="1">
    <citation type="journal article" date="2014" name="Int. J. Syst. Evol. Microbiol.">
        <title>Complete genome sequence of Corynebacterium casei LMG S-19264T (=DSM 44701T), isolated from a smear-ripened cheese.</title>
        <authorList>
            <consortium name="US DOE Joint Genome Institute (JGI-PGF)"/>
            <person name="Walter F."/>
            <person name="Albersmeier A."/>
            <person name="Kalinowski J."/>
            <person name="Ruckert C."/>
        </authorList>
    </citation>
    <scope>NUCLEOTIDE SEQUENCE</scope>
    <source>
        <strain evidence="9">JCM 3051</strain>
    </source>
</reference>
<comment type="subcellular location">
    <subcellularLocation>
        <location evidence="7">Cytoplasm</location>
    </subcellularLocation>
</comment>
<dbReference type="AlphaFoldDB" id="A0A8H9GHG3"/>